<dbReference type="Pfam" id="PF12697">
    <property type="entry name" value="Abhydrolase_6"/>
    <property type="match status" value="1"/>
</dbReference>
<dbReference type="PANTHER" id="PTHR43194">
    <property type="entry name" value="HYDROLASE ALPHA/BETA FOLD FAMILY"/>
    <property type="match status" value="1"/>
</dbReference>
<dbReference type="PANTHER" id="PTHR43194:SF2">
    <property type="entry name" value="PEROXISOMAL MEMBRANE PROTEIN LPX1"/>
    <property type="match status" value="1"/>
</dbReference>
<dbReference type="EMBL" id="BSNK01000001">
    <property type="protein sequence ID" value="GLQ22389.1"/>
    <property type="molecule type" value="Genomic_DNA"/>
</dbReference>
<evidence type="ECO:0000313" key="3">
    <source>
        <dbReference type="Proteomes" id="UP001161391"/>
    </source>
</evidence>
<dbReference type="InterPro" id="IPR000073">
    <property type="entry name" value="AB_hydrolase_1"/>
</dbReference>
<dbReference type="Gene3D" id="3.40.50.1820">
    <property type="entry name" value="alpha/beta hydrolase"/>
    <property type="match status" value="1"/>
</dbReference>
<keyword evidence="3" id="KW-1185">Reference proteome</keyword>
<dbReference type="Proteomes" id="UP001161391">
    <property type="component" value="Unassembled WGS sequence"/>
</dbReference>
<keyword evidence="2" id="KW-0378">Hydrolase</keyword>
<name>A0ABQ5V5Y8_9PROT</name>
<evidence type="ECO:0000313" key="2">
    <source>
        <dbReference type="EMBL" id="GLQ22389.1"/>
    </source>
</evidence>
<accession>A0ABQ5V5Y8</accession>
<gene>
    <name evidence="2" type="ORF">GCM10007853_02630</name>
</gene>
<feature type="domain" description="AB hydrolase-1" evidence="1">
    <location>
        <begin position="10"/>
        <end position="230"/>
    </location>
</feature>
<protein>
    <submittedName>
        <fullName evidence="2">Alpha/beta hydrolase</fullName>
    </submittedName>
</protein>
<reference evidence="2" key="1">
    <citation type="journal article" date="2014" name="Int. J. Syst. Evol. Microbiol.">
        <title>Complete genome of a new Firmicutes species belonging to the dominant human colonic microbiota ('Ruminococcus bicirculans') reveals two chromosomes and a selective capacity to utilize plant glucans.</title>
        <authorList>
            <consortium name="NISC Comparative Sequencing Program"/>
            <person name="Wegmann U."/>
            <person name="Louis P."/>
            <person name="Goesmann A."/>
            <person name="Henrissat B."/>
            <person name="Duncan S.H."/>
            <person name="Flint H.J."/>
        </authorList>
    </citation>
    <scope>NUCLEOTIDE SEQUENCE</scope>
    <source>
        <strain evidence="2">NBRC 108219</strain>
    </source>
</reference>
<dbReference type="SUPFAM" id="SSF53474">
    <property type="entry name" value="alpha/beta-Hydrolases"/>
    <property type="match status" value="1"/>
</dbReference>
<comment type="caution">
    <text evidence="2">The sequence shown here is derived from an EMBL/GenBank/DDBJ whole genome shotgun (WGS) entry which is preliminary data.</text>
</comment>
<dbReference type="InterPro" id="IPR029058">
    <property type="entry name" value="AB_hydrolase_fold"/>
</dbReference>
<proteinExistence type="predicted"/>
<organism evidence="2 3">
    <name type="scientific">Algimonas ampicilliniresistens</name>
    <dbReference type="NCBI Taxonomy" id="1298735"/>
    <lineage>
        <taxon>Bacteria</taxon>
        <taxon>Pseudomonadati</taxon>
        <taxon>Pseudomonadota</taxon>
        <taxon>Alphaproteobacteria</taxon>
        <taxon>Maricaulales</taxon>
        <taxon>Robiginitomaculaceae</taxon>
        <taxon>Algimonas</taxon>
    </lineage>
</organism>
<dbReference type="GO" id="GO:0016787">
    <property type="term" value="F:hydrolase activity"/>
    <property type="evidence" value="ECO:0007669"/>
    <property type="project" value="UniProtKB-KW"/>
</dbReference>
<reference evidence="2" key="2">
    <citation type="submission" date="2023-01" db="EMBL/GenBank/DDBJ databases">
        <title>Draft genome sequence of Algimonas ampicilliniresistens strain NBRC 108219.</title>
        <authorList>
            <person name="Sun Q."/>
            <person name="Mori K."/>
        </authorList>
    </citation>
    <scope>NUCLEOTIDE SEQUENCE</scope>
    <source>
        <strain evidence="2">NBRC 108219</strain>
    </source>
</reference>
<sequence>MLEYLPDWPAISVDQRGRGHSAYDPDPTNYRPDVYCADMFRLLDGLGHSQVIAVGTSMGGLMTLMMANMRPGIFKAAMINDIGPEIDPAGLARLGTYVGQAMEFKSWADAVEAIRAQGPAIFPDFTTDDWQDFAENVCEQSEDGKVRFRYDPVISDGLKGDKAATVPPDLWPLYQAPANLPMLIIRGERSDILSAETADRMARERPDARLITVPNRGHAPMLTEPAAVAAIKDFLKEQL</sequence>
<evidence type="ECO:0000259" key="1">
    <source>
        <dbReference type="Pfam" id="PF12697"/>
    </source>
</evidence>
<dbReference type="InterPro" id="IPR050228">
    <property type="entry name" value="Carboxylesterase_BioH"/>
</dbReference>